<sequence>MALQLGQLVFPKRFFSEVCEPKPNIQQIVEVKCRQHRLIFSGAKPNVSETIYQPTIWSHDFIQLLDDNFPINCKEKLRELEKNVIAMNVNFENGSFSTLEVLEHIDDIDRLGLGYRFQNHIRRALDTIITPIYEVHVGHEESLHEASLRFRIHRQHGYTVSQDFLGGFKESQGGFIGSLQTDVKGLLSLYEASHLGFMEESELHEAMLFAREHLLKQLKCRENDAQVLERINRALEVPLFHRMLREEARYYIDAYNKREDANLLLLELATLDFNMIQATLKTELKEVSKWWENMGLAHKLGFVRDRLMECFFCAVGMVFEPQYRSCRVGITKAYTLVTVIDDIYDIYGSLDELEMFTDAVKRTHAGVFTSGLQSSLQYDNRNEFLYTSIGQGEDILPILVKVWVELFEAFLLEAKWTHNKHIPTLEVYLDNAWRSVSGVVLLTHGYFLFNQEINRDVVESLDMYHDLMKWSSVIFRLYNDWATSSDEIEQGKTANAISCYMHENDVSEEVARKHIKTLIDEAWRKLIKVHLACTKELANPFIDMAINLARISLCTYQYGDGHGAPDARARDQVSSVIIEPLMYNYA</sequence>
<dbReference type="InterPro" id="IPR044814">
    <property type="entry name" value="Terpene_cyclase_plant_C1"/>
</dbReference>
<evidence type="ECO:0000313" key="8">
    <source>
        <dbReference type="Proteomes" id="UP000215914"/>
    </source>
</evidence>
<evidence type="ECO:0000259" key="4">
    <source>
        <dbReference type="Pfam" id="PF01397"/>
    </source>
</evidence>
<dbReference type="InterPro" id="IPR008949">
    <property type="entry name" value="Isoprenoid_synthase_dom_sf"/>
</dbReference>
<reference evidence="6 8" key="1">
    <citation type="journal article" date="2017" name="Nature">
        <title>The sunflower genome provides insights into oil metabolism, flowering and Asterid evolution.</title>
        <authorList>
            <person name="Badouin H."/>
            <person name="Gouzy J."/>
            <person name="Grassa C.J."/>
            <person name="Murat F."/>
            <person name="Staton S.E."/>
            <person name="Cottret L."/>
            <person name="Lelandais-Briere C."/>
            <person name="Owens G.L."/>
            <person name="Carrere S."/>
            <person name="Mayjonade B."/>
            <person name="Legrand L."/>
            <person name="Gill N."/>
            <person name="Kane N.C."/>
            <person name="Bowers J.E."/>
            <person name="Hubner S."/>
            <person name="Bellec A."/>
            <person name="Berard A."/>
            <person name="Berges H."/>
            <person name="Blanchet N."/>
            <person name="Boniface M.C."/>
            <person name="Brunel D."/>
            <person name="Catrice O."/>
            <person name="Chaidir N."/>
            <person name="Claudel C."/>
            <person name="Donnadieu C."/>
            <person name="Faraut T."/>
            <person name="Fievet G."/>
            <person name="Helmstetter N."/>
            <person name="King M."/>
            <person name="Knapp S.J."/>
            <person name="Lai Z."/>
            <person name="Le Paslier M.C."/>
            <person name="Lippi Y."/>
            <person name="Lorenzon L."/>
            <person name="Mandel J.R."/>
            <person name="Marage G."/>
            <person name="Marchand G."/>
            <person name="Marquand E."/>
            <person name="Bret-Mestries E."/>
            <person name="Morien E."/>
            <person name="Nambeesan S."/>
            <person name="Nguyen T."/>
            <person name="Pegot-Espagnet P."/>
            <person name="Pouilly N."/>
            <person name="Raftis F."/>
            <person name="Sallet E."/>
            <person name="Schiex T."/>
            <person name="Thomas J."/>
            <person name="Vandecasteele C."/>
            <person name="Vares D."/>
            <person name="Vear F."/>
            <person name="Vautrin S."/>
            <person name="Crespi M."/>
            <person name="Mangin B."/>
            <person name="Burke J.M."/>
            <person name="Salse J."/>
            <person name="Munos S."/>
            <person name="Vincourt P."/>
            <person name="Rieseberg L.H."/>
            <person name="Langlade N.B."/>
        </authorList>
    </citation>
    <scope>NUCLEOTIDE SEQUENCE [LARGE SCALE GENOMIC DNA]</scope>
    <source>
        <strain evidence="8">cv. SF193</strain>
        <tissue evidence="6">Leaves</tissue>
    </source>
</reference>
<dbReference type="Proteomes" id="UP000215914">
    <property type="component" value="Chromosome 9"/>
</dbReference>
<gene>
    <name evidence="7" type="ORF">HannXRQ_Chr09g0258811</name>
    <name evidence="6" type="ORF">HanXRQr2_Chr09g0390761</name>
</gene>
<dbReference type="InterPro" id="IPR034741">
    <property type="entry name" value="Terpene_cyclase-like_1_C"/>
</dbReference>
<dbReference type="InterPro" id="IPR001906">
    <property type="entry name" value="Terpene_synth_N"/>
</dbReference>
<dbReference type="SUPFAM" id="SSF48239">
    <property type="entry name" value="Terpenoid cyclases/Protein prenyltransferases"/>
    <property type="match status" value="1"/>
</dbReference>
<dbReference type="GO" id="GO:0016102">
    <property type="term" value="P:diterpenoid biosynthetic process"/>
    <property type="evidence" value="ECO:0007669"/>
    <property type="project" value="InterPro"/>
</dbReference>
<dbReference type="PANTHER" id="PTHR31225">
    <property type="entry name" value="OS04G0344100 PROTEIN-RELATED"/>
    <property type="match status" value="1"/>
</dbReference>
<keyword evidence="3" id="KW-0460">Magnesium</keyword>
<dbReference type="AlphaFoldDB" id="A0A251TZ90"/>
<dbReference type="GO" id="GO:0034768">
    <property type="term" value="F:(E)-beta-ocimene synthase activity"/>
    <property type="evidence" value="ECO:0007669"/>
    <property type="project" value="UniProtKB-EC"/>
</dbReference>
<dbReference type="EC" id="4.2.3.106" evidence="6"/>
<evidence type="ECO:0000256" key="2">
    <source>
        <dbReference type="ARBA" id="ARBA00022723"/>
    </source>
</evidence>
<dbReference type="SFLD" id="SFLDG01019">
    <property type="entry name" value="Terpene_Cyclase_Like_1_C_Termi"/>
    <property type="match status" value="1"/>
</dbReference>
<dbReference type="EMBL" id="MNCJ02000324">
    <property type="protein sequence ID" value="KAF5791095.1"/>
    <property type="molecule type" value="Genomic_DNA"/>
</dbReference>
<dbReference type="Gramene" id="mRNA:HanXRQr2_Chr09g0390761">
    <property type="protein sequence ID" value="mRNA:HanXRQr2_Chr09g0390761"/>
    <property type="gene ID" value="HanXRQr2_Chr09g0390761"/>
</dbReference>
<dbReference type="GO" id="GO:0016740">
    <property type="term" value="F:transferase activity"/>
    <property type="evidence" value="ECO:0007669"/>
    <property type="project" value="UniProtKB-KW"/>
</dbReference>
<dbReference type="Gene3D" id="1.50.10.130">
    <property type="entry name" value="Terpene synthase, N-terminal domain"/>
    <property type="match status" value="1"/>
</dbReference>
<protein>
    <submittedName>
        <fullName evidence="6">(E)-beta-ocimene synthase</fullName>
        <ecNumber evidence="6">4.2.3.106</ecNumber>
    </submittedName>
    <submittedName>
        <fullName evidence="7">Putative terpenoid cyclases/protein prenyltransferase alpha-alpha toroid</fullName>
    </submittedName>
</protein>
<organism evidence="7 8">
    <name type="scientific">Helianthus annuus</name>
    <name type="common">Common sunflower</name>
    <dbReference type="NCBI Taxonomy" id="4232"/>
    <lineage>
        <taxon>Eukaryota</taxon>
        <taxon>Viridiplantae</taxon>
        <taxon>Streptophyta</taxon>
        <taxon>Embryophyta</taxon>
        <taxon>Tracheophyta</taxon>
        <taxon>Spermatophyta</taxon>
        <taxon>Magnoliopsida</taxon>
        <taxon>eudicotyledons</taxon>
        <taxon>Gunneridae</taxon>
        <taxon>Pentapetalae</taxon>
        <taxon>asterids</taxon>
        <taxon>campanulids</taxon>
        <taxon>Asterales</taxon>
        <taxon>Asteraceae</taxon>
        <taxon>Asteroideae</taxon>
        <taxon>Heliantheae alliance</taxon>
        <taxon>Heliantheae</taxon>
        <taxon>Helianthus</taxon>
    </lineage>
</organism>
<dbReference type="GO" id="GO:0010333">
    <property type="term" value="F:terpene synthase activity"/>
    <property type="evidence" value="ECO:0000318"/>
    <property type="project" value="GO_Central"/>
</dbReference>
<evidence type="ECO:0000313" key="7">
    <source>
        <dbReference type="EMBL" id="OTG15291.1"/>
    </source>
</evidence>
<feature type="domain" description="Terpene synthase metal-binding" evidence="5">
    <location>
        <begin position="293"/>
        <end position="525"/>
    </location>
</feature>
<dbReference type="PANTHER" id="PTHR31225:SF252">
    <property type="entry name" value="TERPENE SYNTHASE 12-RELATED"/>
    <property type="match status" value="1"/>
</dbReference>
<reference evidence="6" key="3">
    <citation type="submission" date="2020-06" db="EMBL/GenBank/DDBJ databases">
        <title>Helianthus annuus Genome sequencing and assembly Release 2.</title>
        <authorList>
            <person name="Gouzy J."/>
            <person name="Langlade N."/>
            <person name="Munos S."/>
        </authorList>
    </citation>
    <scope>NUCLEOTIDE SEQUENCE</scope>
    <source>
        <tissue evidence="6">Leaves</tissue>
    </source>
</reference>
<dbReference type="GO" id="GO:0046246">
    <property type="term" value="P:terpene biosynthetic process"/>
    <property type="evidence" value="ECO:0000318"/>
    <property type="project" value="GO_Central"/>
</dbReference>
<reference evidence="7" key="2">
    <citation type="submission" date="2017-02" db="EMBL/GenBank/DDBJ databases">
        <title>Sunflower complete genome.</title>
        <authorList>
            <person name="Langlade N."/>
            <person name="Munos S."/>
        </authorList>
    </citation>
    <scope>NUCLEOTIDE SEQUENCE [LARGE SCALE GENOMIC DNA]</scope>
    <source>
        <tissue evidence="7">Leaves</tissue>
    </source>
</reference>
<dbReference type="InterPro" id="IPR005630">
    <property type="entry name" value="Terpene_synthase_metal-bd"/>
</dbReference>
<dbReference type="OMA" id="RRWEINA"/>
<dbReference type="InterPro" id="IPR008930">
    <property type="entry name" value="Terpenoid_cyclase/PrenylTrfase"/>
</dbReference>
<evidence type="ECO:0000259" key="5">
    <source>
        <dbReference type="Pfam" id="PF03936"/>
    </source>
</evidence>
<proteinExistence type="predicted"/>
<dbReference type="Pfam" id="PF01397">
    <property type="entry name" value="Terpene_synth"/>
    <property type="match status" value="1"/>
</dbReference>
<dbReference type="SFLD" id="SFLDS00005">
    <property type="entry name" value="Isoprenoid_Synthase_Type_I"/>
    <property type="match status" value="1"/>
</dbReference>
<evidence type="ECO:0000313" key="6">
    <source>
        <dbReference type="EMBL" id="KAF5791095.1"/>
    </source>
</evidence>
<dbReference type="GO" id="GO:0000287">
    <property type="term" value="F:magnesium ion binding"/>
    <property type="evidence" value="ECO:0007669"/>
    <property type="project" value="InterPro"/>
</dbReference>
<dbReference type="InParanoid" id="A0A251TZ90"/>
<dbReference type="InterPro" id="IPR036965">
    <property type="entry name" value="Terpene_synth_N_sf"/>
</dbReference>
<dbReference type="FunFam" id="1.10.600.10:FF:000007">
    <property type="entry name" value="Isoprene synthase, chloroplastic"/>
    <property type="match status" value="1"/>
</dbReference>
<dbReference type="CDD" id="cd00684">
    <property type="entry name" value="Terpene_cyclase_plant_C1"/>
    <property type="match status" value="1"/>
</dbReference>
<keyword evidence="7" id="KW-0808">Transferase</keyword>
<dbReference type="Pfam" id="PF03936">
    <property type="entry name" value="Terpene_synth_C"/>
    <property type="match status" value="1"/>
</dbReference>
<dbReference type="SUPFAM" id="SSF48576">
    <property type="entry name" value="Terpenoid synthases"/>
    <property type="match status" value="1"/>
</dbReference>
<dbReference type="EMBL" id="CM007898">
    <property type="protein sequence ID" value="OTG15291.1"/>
    <property type="molecule type" value="Genomic_DNA"/>
</dbReference>
<dbReference type="Gene3D" id="1.10.600.10">
    <property type="entry name" value="Farnesyl Diphosphate Synthase"/>
    <property type="match status" value="1"/>
</dbReference>
<name>A0A251TZ90_HELAN</name>
<feature type="domain" description="Terpene synthase N-terminal" evidence="4">
    <location>
        <begin position="56"/>
        <end position="235"/>
    </location>
</feature>
<comment type="cofactor">
    <cofactor evidence="1">
        <name>Mg(2+)</name>
        <dbReference type="ChEBI" id="CHEBI:18420"/>
    </cofactor>
</comment>
<keyword evidence="6" id="KW-0456">Lyase</keyword>
<keyword evidence="8" id="KW-1185">Reference proteome</keyword>
<evidence type="ECO:0000256" key="1">
    <source>
        <dbReference type="ARBA" id="ARBA00001946"/>
    </source>
</evidence>
<evidence type="ECO:0000256" key="3">
    <source>
        <dbReference type="ARBA" id="ARBA00022842"/>
    </source>
</evidence>
<keyword evidence="2" id="KW-0479">Metal-binding</keyword>
<dbReference type="InterPro" id="IPR050148">
    <property type="entry name" value="Terpene_synthase-like"/>
</dbReference>
<accession>A0A251TZ90</accession>